<evidence type="ECO:0000313" key="5">
    <source>
        <dbReference type="EMBL" id="GLQ30349.1"/>
    </source>
</evidence>
<dbReference type="PANTHER" id="PTHR47894:SF1">
    <property type="entry name" value="HTH-TYPE TRANSCRIPTIONAL REGULATOR VQSM"/>
    <property type="match status" value="1"/>
</dbReference>
<dbReference type="InterPro" id="IPR018060">
    <property type="entry name" value="HTH_AraC"/>
</dbReference>
<reference evidence="5" key="2">
    <citation type="submission" date="2023-01" db="EMBL/GenBank/DDBJ databases">
        <title>Draft genome sequence of Litoribrevibacter albus strain NBRC 110071.</title>
        <authorList>
            <person name="Sun Q."/>
            <person name="Mori K."/>
        </authorList>
    </citation>
    <scope>NUCLEOTIDE SEQUENCE</scope>
    <source>
        <strain evidence="5">NBRC 110071</strain>
    </source>
</reference>
<evidence type="ECO:0000313" key="6">
    <source>
        <dbReference type="Proteomes" id="UP001161389"/>
    </source>
</evidence>
<evidence type="ECO:0000256" key="1">
    <source>
        <dbReference type="ARBA" id="ARBA00023015"/>
    </source>
</evidence>
<keyword evidence="1" id="KW-0805">Transcription regulation</keyword>
<evidence type="ECO:0000259" key="4">
    <source>
        <dbReference type="PROSITE" id="PS01124"/>
    </source>
</evidence>
<protein>
    <submittedName>
        <fullName evidence="5">Transcriptional regulator</fullName>
    </submittedName>
</protein>
<dbReference type="InterPro" id="IPR009057">
    <property type="entry name" value="Homeodomain-like_sf"/>
</dbReference>
<organism evidence="5 6">
    <name type="scientific">Litoribrevibacter albus</name>
    <dbReference type="NCBI Taxonomy" id="1473156"/>
    <lineage>
        <taxon>Bacteria</taxon>
        <taxon>Pseudomonadati</taxon>
        <taxon>Pseudomonadota</taxon>
        <taxon>Gammaproteobacteria</taxon>
        <taxon>Oceanospirillales</taxon>
        <taxon>Oceanospirillaceae</taxon>
        <taxon>Litoribrevibacter</taxon>
    </lineage>
</organism>
<keyword evidence="6" id="KW-1185">Reference proteome</keyword>
<name>A0AA37S911_9GAMM</name>
<dbReference type="Pfam" id="PF12833">
    <property type="entry name" value="HTH_18"/>
    <property type="match status" value="1"/>
</dbReference>
<dbReference type="RefSeq" id="WP_284379118.1">
    <property type="nucleotide sequence ID" value="NZ_BSNM01000003.1"/>
</dbReference>
<dbReference type="GO" id="GO:0000976">
    <property type="term" value="F:transcription cis-regulatory region binding"/>
    <property type="evidence" value="ECO:0007669"/>
    <property type="project" value="TreeGrafter"/>
</dbReference>
<dbReference type="Pfam" id="PF12625">
    <property type="entry name" value="Arabinose_bd"/>
    <property type="match status" value="1"/>
</dbReference>
<comment type="caution">
    <text evidence="5">The sequence shown here is derived from an EMBL/GenBank/DDBJ whole genome shotgun (WGS) entry which is preliminary data.</text>
</comment>
<dbReference type="GO" id="GO:0005829">
    <property type="term" value="C:cytosol"/>
    <property type="evidence" value="ECO:0007669"/>
    <property type="project" value="TreeGrafter"/>
</dbReference>
<sequence length="347" mass="40380">MLGLSADALIIMLDEIYLRLFLEVIPSDLKLNCIDVQRLISDYNQGKHSHRLYGELIKQVYQNNPNSTIGFDYGQYLMPSTLCDFSRTLMTCATLQEVFDTVERYHYLLGTSYYPCFRYRNGRVSISFLFPFKRRPSMHQRRFCVEAILSYILNAIKETTGESPAPLAVYLDYSAPTYEALYHKELNVIPTFDSPLNLIEFDADILKLPLRSHKPVLHQMYLNKCIDAWRASERLQEFEYRVISYMMLHHPSAYLSQNLANKLNISVRGLQKRLNKQGGSFSHLANLSRAELAKMYLFQEQQSIDFIAEQLGFQTLSGFRRFFKTEFNQTPLEFISQMSQHSESKAS</sequence>
<dbReference type="PROSITE" id="PS01124">
    <property type="entry name" value="HTH_ARAC_FAMILY_2"/>
    <property type="match status" value="1"/>
</dbReference>
<dbReference type="Proteomes" id="UP001161389">
    <property type="component" value="Unassembled WGS sequence"/>
</dbReference>
<dbReference type="EMBL" id="BSNM01000003">
    <property type="protein sequence ID" value="GLQ30349.1"/>
    <property type="molecule type" value="Genomic_DNA"/>
</dbReference>
<proteinExistence type="predicted"/>
<keyword evidence="3" id="KW-0804">Transcription</keyword>
<dbReference type="SMART" id="SM00342">
    <property type="entry name" value="HTH_ARAC"/>
    <property type="match status" value="1"/>
</dbReference>
<dbReference type="Gene3D" id="1.10.10.60">
    <property type="entry name" value="Homeodomain-like"/>
    <property type="match status" value="1"/>
</dbReference>
<dbReference type="GO" id="GO:0003700">
    <property type="term" value="F:DNA-binding transcription factor activity"/>
    <property type="evidence" value="ECO:0007669"/>
    <property type="project" value="InterPro"/>
</dbReference>
<reference evidence="5" key="1">
    <citation type="journal article" date="2014" name="Int. J. Syst. Evol. Microbiol.">
        <title>Complete genome sequence of Corynebacterium casei LMG S-19264T (=DSM 44701T), isolated from a smear-ripened cheese.</title>
        <authorList>
            <consortium name="US DOE Joint Genome Institute (JGI-PGF)"/>
            <person name="Walter F."/>
            <person name="Albersmeier A."/>
            <person name="Kalinowski J."/>
            <person name="Ruckert C."/>
        </authorList>
    </citation>
    <scope>NUCLEOTIDE SEQUENCE</scope>
    <source>
        <strain evidence="5">NBRC 110071</strain>
    </source>
</reference>
<evidence type="ECO:0000256" key="2">
    <source>
        <dbReference type="ARBA" id="ARBA00023125"/>
    </source>
</evidence>
<keyword evidence="2" id="KW-0238">DNA-binding</keyword>
<evidence type="ECO:0000256" key="3">
    <source>
        <dbReference type="ARBA" id="ARBA00023163"/>
    </source>
</evidence>
<dbReference type="SUPFAM" id="SSF46689">
    <property type="entry name" value="Homeodomain-like"/>
    <property type="match status" value="1"/>
</dbReference>
<dbReference type="PANTHER" id="PTHR47894">
    <property type="entry name" value="HTH-TYPE TRANSCRIPTIONAL REGULATOR GADX"/>
    <property type="match status" value="1"/>
</dbReference>
<dbReference type="AlphaFoldDB" id="A0AA37S911"/>
<dbReference type="PROSITE" id="PS00041">
    <property type="entry name" value="HTH_ARAC_FAMILY_1"/>
    <property type="match status" value="1"/>
</dbReference>
<dbReference type="InterPro" id="IPR032687">
    <property type="entry name" value="AraC-type_N"/>
</dbReference>
<gene>
    <name evidence="5" type="ORF">GCM10007876_08270</name>
</gene>
<feature type="domain" description="HTH araC/xylS-type" evidence="4">
    <location>
        <begin position="240"/>
        <end position="337"/>
    </location>
</feature>
<accession>A0AA37S911</accession>
<dbReference type="InterPro" id="IPR018062">
    <property type="entry name" value="HTH_AraC-typ_CS"/>
</dbReference>